<sequence>MSLIKNDLKHMILIIKKIYAKYLFFRLIMLLFSILLCILIIFHNYASSVTDWLSAISDMVMAFAAIAAYFEAKNFLNKKIASTAYDKASDLVIFKYKEVMDLLTKAHTELSFYLFAIQNNVSDDLFNRIEKDKFVDLEVITPMIRAICDIKTHLDKLGWVYNDEALRLHHSLVLNMSSLQLLQISCYGSILSVLECIKKDESTNFSRKLLLNNLHDMRDKYNDLLLGFNSFNELDKRVIDYFDIEE</sequence>
<name>A0A317PWY9_9ENTR</name>
<dbReference type="Proteomes" id="UP000246744">
    <property type="component" value="Unassembled WGS sequence"/>
</dbReference>
<evidence type="ECO:0000313" key="3">
    <source>
        <dbReference type="Proteomes" id="UP000246744"/>
    </source>
</evidence>
<feature type="transmembrane region" description="Helical" evidence="1">
    <location>
        <begin position="23"/>
        <end position="46"/>
    </location>
</feature>
<organism evidence="2 3">
    <name type="scientific">Mangrovibacter plantisponsor</name>
    <dbReference type="NCBI Taxonomy" id="451513"/>
    <lineage>
        <taxon>Bacteria</taxon>
        <taxon>Pseudomonadati</taxon>
        <taxon>Pseudomonadota</taxon>
        <taxon>Gammaproteobacteria</taxon>
        <taxon>Enterobacterales</taxon>
        <taxon>Enterobacteriaceae</taxon>
        <taxon>Mangrovibacter</taxon>
    </lineage>
</organism>
<keyword evidence="1" id="KW-0472">Membrane</keyword>
<keyword evidence="1" id="KW-0812">Transmembrane</keyword>
<reference evidence="2 3" key="1">
    <citation type="submission" date="2018-05" db="EMBL/GenBank/DDBJ databases">
        <title>Genomic Encyclopedia of Type Strains, Phase IV (KMG-IV): sequencing the most valuable type-strain genomes for metagenomic binning, comparative biology and taxonomic classification.</title>
        <authorList>
            <person name="Goeker M."/>
        </authorList>
    </citation>
    <scope>NUCLEOTIDE SEQUENCE [LARGE SCALE GENOMIC DNA]</scope>
    <source>
        <strain evidence="2 3">DSM 19579</strain>
    </source>
</reference>
<proteinExistence type="predicted"/>
<dbReference type="AlphaFoldDB" id="A0A317PWY9"/>
<keyword evidence="3" id="KW-1185">Reference proteome</keyword>
<gene>
    <name evidence="2" type="ORF">DES37_11493</name>
</gene>
<dbReference type="EMBL" id="QGTS01000014">
    <property type="protein sequence ID" value="PWW04997.1"/>
    <property type="molecule type" value="Genomic_DNA"/>
</dbReference>
<protein>
    <submittedName>
        <fullName evidence="2">Uncharacterized protein</fullName>
    </submittedName>
</protein>
<evidence type="ECO:0000313" key="2">
    <source>
        <dbReference type="EMBL" id="PWW04997.1"/>
    </source>
</evidence>
<feature type="transmembrane region" description="Helical" evidence="1">
    <location>
        <begin position="52"/>
        <end position="70"/>
    </location>
</feature>
<accession>A0A317PWY9</accession>
<keyword evidence="1" id="KW-1133">Transmembrane helix</keyword>
<comment type="caution">
    <text evidence="2">The sequence shown here is derived from an EMBL/GenBank/DDBJ whole genome shotgun (WGS) entry which is preliminary data.</text>
</comment>
<evidence type="ECO:0000256" key="1">
    <source>
        <dbReference type="SAM" id="Phobius"/>
    </source>
</evidence>